<dbReference type="Pfam" id="PF01494">
    <property type="entry name" value="FAD_binding_3"/>
    <property type="match status" value="1"/>
</dbReference>
<keyword evidence="2" id="KW-0285">Flavoprotein</keyword>
<dbReference type="PANTHER" id="PTHR47178">
    <property type="entry name" value="MONOOXYGENASE, FAD-BINDING"/>
    <property type="match status" value="1"/>
</dbReference>
<dbReference type="InterPro" id="IPR002938">
    <property type="entry name" value="FAD-bd"/>
</dbReference>
<dbReference type="Gene3D" id="3.50.50.60">
    <property type="entry name" value="FAD/NAD(P)-binding domain"/>
    <property type="match status" value="1"/>
</dbReference>
<comment type="caution">
    <text evidence="8">The sequence shown here is derived from an EMBL/GenBank/DDBJ whole genome shotgun (WGS) entry which is preliminary data.</text>
</comment>
<evidence type="ECO:0000256" key="5">
    <source>
        <dbReference type="ARBA" id="ARBA00023033"/>
    </source>
</evidence>
<name>A0ABR4CMH0_9HELO</name>
<accession>A0ABR4CMH0</accession>
<keyword evidence="6" id="KW-0812">Transmembrane</keyword>
<evidence type="ECO:0000256" key="2">
    <source>
        <dbReference type="ARBA" id="ARBA00022630"/>
    </source>
</evidence>
<keyword evidence="4" id="KW-0560">Oxidoreductase</keyword>
<keyword evidence="6" id="KW-1133">Transmembrane helix</keyword>
<evidence type="ECO:0000313" key="8">
    <source>
        <dbReference type="EMBL" id="KAL2070964.1"/>
    </source>
</evidence>
<gene>
    <name evidence="8" type="ORF">VTL71DRAFT_13990</name>
</gene>
<keyword evidence="5" id="KW-0503">Monooxygenase</keyword>
<keyword evidence="9" id="KW-1185">Reference proteome</keyword>
<organism evidence="8 9">
    <name type="scientific">Oculimacula yallundae</name>
    <dbReference type="NCBI Taxonomy" id="86028"/>
    <lineage>
        <taxon>Eukaryota</taxon>
        <taxon>Fungi</taxon>
        <taxon>Dikarya</taxon>
        <taxon>Ascomycota</taxon>
        <taxon>Pezizomycotina</taxon>
        <taxon>Leotiomycetes</taxon>
        <taxon>Helotiales</taxon>
        <taxon>Ploettnerulaceae</taxon>
        <taxon>Oculimacula</taxon>
    </lineage>
</organism>
<dbReference type="EMBL" id="JAZHXI010000006">
    <property type="protein sequence ID" value="KAL2070964.1"/>
    <property type="molecule type" value="Genomic_DNA"/>
</dbReference>
<keyword evidence="3" id="KW-0274">FAD</keyword>
<keyword evidence="6" id="KW-0472">Membrane</keyword>
<evidence type="ECO:0000256" key="4">
    <source>
        <dbReference type="ARBA" id="ARBA00023002"/>
    </source>
</evidence>
<dbReference type="SUPFAM" id="SSF51905">
    <property type="entry name" value="FAD/NAD(P)-binding domain"/>
    <property type="match status" value="1"/>
</dbReference>
<sequence>MSTFDVIIIGAGLAGPLLANGLIASGISVRIYEKQLVDAKREGYQIRIAEPSLQSFDMMLENDKIDKIKSKMGRFAQRQRTTPFWYDADFRFLFDMGRVSSKYHGSAPMDRVVLRDILIEKPTLQGVLHYGKSFTSYEILNQNKHDEKVRVRFEDGTAAECHLLIAADGSQSGINKMIGLDNIRDIPVYNFITKARLSDELFAKLPHTAQTAPILVTSDKKTFFCVAYLPAKDHASDASTSKDAFDEGRATFTFSILIPIEDCPKDVRSWDKRDQWNFLSQAVEGWNPVYRQIIDVVKDEQLWVFQPRAAVRPTLTWRDKVKSNTVPGLGHPRVWVLGDAFHPMLPNRGMGGNQAMFDTTIILPLVKKLNAIHDANGAVATSQIAEACKVFEQEMIPRAFYWVEASGGVEAVQFDTRTLKGQFIVVVIRVTATFQEMWTAVKALFRGSSKGEKHD</sequence>
<protein>
    <recommendedName>
        <fullName evidence="7">FAD-binding domain-containing protein</fullName>
    </recommendedName>
</protein>
<dbReference type="PRINTS" id="PR00420">
    <property type="entry name" value="RNGMNOXGNASE"/>
</dbReference>
<feature type="transmembrane region" description="Helical" evidence="6">
    <location>
        <begin position="6"/>
        <end position="32"/>
    </location>
</feature>
<evidence type="ECO:0000256" key="3">
    <source>
        <dbReference type="ARBA" id="ARBA00022827"/>
    </source>
</evidence>
<dbReference type="PANTHER" id="PTHR47178:SF6">
    <property type="entry name" value="FAD-BINDING DOMAIN-CONTAINING PROTEIN"/>
    <property type="match status" value="1"/>
</dbReference>
<proteinExistence type="predicted"/>
<reference evidence="8 9" key="1">
    <citation type="journal article" date="2024" name="Commun. Biol.">
        <title>Comparative genomic analysis of thermophilic fungi reveals convergent evolutionary adaptations and gene losses.</title>
        <authorList>
            <person name="Steindorff A.S."/>
            <person name="Aguilar-Pontes M.V."/>
            <person name="Robinson A.J."/>
            <person name="Andreopoulos B."/>
            <person name="LaButti K."/>
            <person name="Kuo A."/>
            <person name="Mondo S."/>
            <person name="Riley R."/>
            <person name="Otillar R."/>
            <person name="Haridas S."/>
            <person name="Lipzen A."/>
            <person name="Grimwood J."/>
            <person name="Schmutz J."/>
            <person name="Clum A."/>
            <person name="Reid I.D."/>
            <person name="Moisan M.C."/>
            <person name="Butler G."/>
            <person name="Nguyen T.T.M."/>
            <person name="Dewar K."/>
            <person name="Conant G."/>
            <person name="Drula E."/>
            <person name="Henrissat B."/>
            <person name="Hansel C."/>
            <person name="Singer S."/>
            <person name="Hutchinson M.I."/>
            <person name="de Vries R.P."/>
            <person name="Natvig D.O."/>
            <person name="Powell A.J."/>
            <person name="Tsang A."/>
            <person name="Grigoriev I.V."/>
        </authorList>
    </citation>
    <scope>NUCLEOTIDE SEQUENCE [LARGE SCALE GENOMIC DNA]</scope>
    <source>
        <strain evidence="8 9">CBS 494.80</strain>
    </source>
</reference>
<evidence type="ECO:0000313" key="9">
    <source>
        <dbReference type="Proteomes" id="UP001595075"/>
    </source>
</evidence>
<evidence type="ECO:0000256" key="6">
    <source>
        <dbReference type="SAM" id="Phobius"/>
    </source>
</evidence>
<comment type="cofactor">
    <cofactor evidence="1">
        <name>FAD</name>
        <dbReference type="ChEBI" id="CHEBI:57692"/>
    </cofactor>
</comment>
<evidence type="ECO:0000259" key="7">
    <source>
        <dbReference type="Pfam" id="PF01494"/>
    </source>
</evidence>
<feature type="domain" description="FAD-binding" evidence="7">
    <location>
        <begin position="4"/>
        <end position="361"/>
    </location>
</feature>
<dbReference type="Proteomes" id="UP001595075">
    <property type="component" value="Unassembled WGS sequence"/>
</dbReference>
<evidence type="ECO:0000256" key="1">
    <source>
        <dbReference type="ARBA" id="ARBA00001974"/>
    </source>
</evidence>
<dbReference type="InterPro" id="IPR036188">
    <property type="entry name" value="FAD/NAD-bd_sf"/>
</dbReference>